<sequence length="413" mass="45771">MSSAVPHSAFAAFASRDFTLLTINQCCLTFAVLIQEVLIAYYLYQITKNPLILGLVGIMDFLPFLVLSLWGGYIADRFNRQRILQISFSFAIPLSIALWISFDLFHTQTISANLLLISCLSILFLFGCIRGIYSPCFNSLRPFVVPEHLYTNAATWTSMCWQASGILAPVIGGFLLAHLDLDITFSVIVALFLSGSIALWCLQKRDFPQIQTESVTQSLKEALHFIFKTKIIFWAMFLDLSSVFFGGIIALLPIFAQDVLHIGADGFGLLRAAPAFGALVMMIILIRYPPKSRPWQIMLIAVTGFGLCTLLFAVTRQLYFSVAVLIIMGACDSINIVIRQTILQLIPPKDMLGRVAAINGIFVTSSNELGALQSSVMTRFFSVIPAMLMGGSLSLLCVVLTKLKTKDLLKFRF</sequence>
<dbReference type="AlphaFoldDB" id="N8XPG7"/>
<gene>
    <name evidence="8" type="ORF">F966_02005</name>
</gene>
<protein>
    <recommendedName>
        <fullName evidence="10">Major facilitator superfamily (MFS) profile domain-containing protein</fullName>
    </recommendedName>
</protein>
<feature type="transmembrane region" description="Helical" evidence="7">
    <location>
        <begin position="268"/>
        <end position="288"/>
    </location>
</feature>
<evidence type="ECO:0000313" key="8">
    <source>
        <dbReference type="EMBL" id="ENV09348.1"/>
    </source>
</evidence>
<feature type="transmembrane region" description="Helical" evidence="7">
    <location>
        <begin position="295"/>
        <end position="313"/>
    </location>
</feature>
<feature type="transmembrane region" description="Helical" evidence="7">
    <location>
        <begin position="83"/>
        <end position="102"/>
    </location>
</feature>
<dbReference type="STRING" id="1144672.F966_02005"/>
<dbReference type="Pfam" id="PF05977">
    <property type="entry name" value="MFS_3"/>
    <property type="match status" value="1"/>
</dbReference>
<comment type="subcellular location">
    <subcellularLocation>
        <location evidence="1">Cell membrane</location>
        <topology evidence="1">Multi-pass membrane protein</topology>
    </subcellularLocation>
</comment>
<dbReference type="InterPro" id="IPR036259">
    <property type="entry name" value="MFS_trans_sf"/>
</dbReference>
<feature type="transmembrane region" description="Helical" evidence="7">
    <location>
        <begin position="154"/>
        <end position="177"/>
    </location>
</feature>
<name>N8XPG7_9GAMM</name>
<organism evidence="8 9">
    <name type="scientific">Acinetobacter higginsii</name>
    <dbReference type="NCBI Taxonomy" id="70347"/>
    <lineage>
        <taxon>Bacteria</taxon>
        <taxon>Pseudomonadati</taxon>
        <taxon>Pseudomonadota</taxon>
        <taxon>Gammaproteobacteria</taxon>
        <taxon>Moraxellales</taxon>
        <taxon>Moraxellaceae</taxon>
        <taxon>Acinetobacter</taxon>
    </lineage>
</organism>
<evidence type="ECO:0000256" key="5">
    <source>
        <dbReference type="ARBA" id="ARBA00022989"/>
    </source>
</evidence>
<dbReference type="GO" id="GO:0005886">
    <property type="term" value="C:plasma membrane"/>
    <property type="evidence" value="ECO:0007669"/>
    <property type="project" value="UniProtKB-SubCell"/>
</dbReference>
<dbReference type="PANTHER" id="PTHR23513:SF9">
    <property type="entry name" value="ENTEROBACTIN EXPORTER ENTS"/>
    <property type="match status" value="1"/>
</dbReference>
<comment type="caution">
    <text evidence="8">The sequence shown here is derived from an EMBL/GenBank/DDBJ whole genome shotgun (WGS) entry which is preliminary data.</text>
</comment>
<accession>N8XPG7</accession>
<feature type="transmembrane region" description="Helical" evidence="7">
    <location>
        <begin position="21"/>
        <end position="44"/>
    </location>
</feature>
<keyword evidence="3" id="KW-1003">Cell membrane</keyword>
<feature type="transmembrane region" description="Helical" evidence="7">
    <location>
        <begin position="383"/>
        <end position="403"/>
    </location>
</feature>
<dbReference type="SUPFAM" id="SSF103473">
    <property type="entry name" value="MFS general substrate transporter"/>
    <property type="match status" value="1"/>
</dbReference>
<dbReference type="PANTHER" id="PTHR23513">
    <property type="entry name" value="INTEGRAL MEMBRANE EFFLUX PROTEIN-RELATED"/>
    <property type="match status" value="1"/>
</dbReference>
<proteinExistence type="predicted"/>
<feature type="transmembrane region" description="Helical" evidence="7">
    <location>
        <begin position="231"/>
        <end position="256"/>
    </location>
</feature>
<feature type="transmembrane region" description="Helical" evidence="7">
    <location>
        <begin position="114"/>
        <end position="133"/>
    </location>
</feature>
<evidence type="ECO:0000313" key="9">
    <source>
        <dbReference type="Proteomes" id="UP000013209"/>
    </source>
</evidence>
<dbReference type="Proteomes" id="UP000013209">
    <property type="component" value="Unassembled WGS sequence"/>
</dbReference>
<feature type="transmembrane region" description="Helical" evidence="7">
    <location>
        <begin position="50"/>
        <end position="71"/>
    </location>
</feature>
<feature type="transmembrane region" description="Helical" evidence="7">
    <location>
        <begin position="183"/>
        <end position="202"/>
    </location>
</feature>
<keyword evidence="4 7" id="KW-0812">Transmembrane</keyword>
<dbReference type="PATRIC" id="fig|1144672.3.peg.1909"/>
<evidence type="ECO:0000256" key="7">
    <source>
        <dbReference type="SAM" id="Phobius"/>
    </source>
</evidence>
<dbReference type="eggNOG" id="COG2814">
    <property type="taxonomic scope" value="Bacteria"/>
</dbReference>
<dbReference type="CDD" id="cd06173">
    <property type="entry name" value="MFS_MefA_like"/>
    <property type="match status" value="1"/>
</dbReference>
<evidence type="ECO:0000256" key="2">
    <source>
        <dbReference type="ARBA" id="ARBA00022448"/>
    </source>
</evidence>
<keyword evidence="5 7" id="KW-1133">Transmembrane helix</keyword>
<keyword evidence="2" id="KW-0813">Transport</keyword>
<dbReference type="EMBL" id="APPH01000009">
    <property type="protein sequence ID" value="ENV09348.1"/>
    <property type="molecule type" value="Genomic_DNA"/>
</dbReference>
<evidence type="ECO:0000256" key="6">
    <source>
        <dbReference type="ARBA" id="ARBA00023136"/>
    </source>
</evidence>
<evidence type="ECO:0000256" key="4">
    <source>
        <dbReference type="ARBA" id="ARBA00022692"/>
    </source>
</evidence>
<evidence type="ECO:0000256" key="3">
    <source>
        <dbReference type="ARBA" id="ARBA00022475"/>
    </source>
</evidence>
<feature type="transmembrane region" description="Helical" evidence="7">
    <location>
        <begin position="319"/>
        <end position="339"/>
    </location>
</feature>
<reference evidence="8 9" key="1">
    <citation type="submission" date="2013-02" db="EMBL/GenBank/DDBJ databases">
        <title>The Genome Sequence of Acinetobacter sp. CIP 56.2.</title>
        <authorList>
            <consortium name="The Broad Institute Genome Sequencing Platform"/>
            <consortium name="The Broad Institute Genome Sequencing Center for Infectious Disease"/>
            <person name="Cerqueira G."/>
            <person name="Feldgarden M."/>
            <person name="Courvalin P."/>
            <person name="Perichon B."/>
            <person name="Grillot-Courvalin C."/>
            <person name="Clermont D."/>
            <person name="Rocha E."/>
            <person name="Yoon E.-J."/>
            <person name="Nemec A."/>
            <person name="Walker B."/>
            <person name="Young S.K."/>
            <person name="Zeng Q."/>
            <person name="Gargeya S."/>
            <person name="Fitzgerald M."/>
            <person name="Haas B."/>
            <person name="Abouelleil A."/>
            <person name="Alvarado L."/>
            <person name="Arachchi H.M."/>
            <person name="Berlin A.M."/>
            <person name="Chapman S.B."/>
            <person name="Dewar J."/>
            <person name="Goldberg J."/>
            <person name="Griggs A."/>
            <person name="Gujja S."/>
            <person name="Hansen M."/>
            <person name="Howarth C."/>
            <person name="Imamovic A."/>
            <person name="Larimer J."/>
            <person name="McCowan C."/>
            <person name="Murphy C."/>
            <person name="Neiman D."/>
            <person name="Pearson M."/>
            <person name="Priest M."/>
            <person name="Roberts A."/>
            <person name="Saif S."/>
            <person name="Shea T."/>
            <person name="Sisk P."/>
            <person name="Sykes S."/>
            <person name="Wortman J."/>
            <person name="Nusbaum C."/>
            <person name="Birren B."/>
        </authorList>
    </citation>
    <scope>NUCLEOTIDE SEQUENCE [LARGE SCALE GENOMIC DNA]</scope>
    <source>
        <strain evidence="8 9">CIP 56.2</strain>
    </source>
</reference>
<dbReference type="Gene3D" id="1.20.1250.20">
    <property type="entry name" value="MFS general substrate transporter like domains"/>
    <property type="match status" value="1"/>
</dbReference>
<evidence type="ECO:0000256" key="1">
    <source>
        <dbReference type="ARBA" id="ARBA00004651"/>
    </source>
</evidence>
<evidence type="ECO:0008006" key="10">
    <source>
        <dbReference type="Google" id="ProtNLM"/>
    </source>
</evidence>
<dbReference type="InterPro" id="IPR010290">
    <property type="entry name" value="TM_effector"/>
</dbReference>
<dbReference type="RefSeq" id="WP_004804730.1">
    <property type="nucleotide sequence ID" value="NZ_KB849440.1"/>
</dbReference>
<dbReference type="HOGENOM" id="CLU_034180_11_0_6"/>
<keyword evidence="6 7" id="KW-0472">Membrane</keyword>